<keyword evidence="5" id="KW-0813">Transport</keyword>
<dbReference type="Gene3D" id="2.70.170.10">
    <property type="entry name" value="Neurotransmitter-gated ion-channel ligand-binding domain"/>
    <property type="match status" value="1"/>
</dbReference>
<sequence>MPCVFTGLVILNWICSATFVASETLDDAKNLIKKKFQTDGYSKTLRPLLDQTDVVEVYTDMVLTSIIEFNEQEESMKIGGMLHISWYDQLLTWNTSDYGGLDYLTLPQNDVWRPDVALHNSFKTFTGLGSSKLLLRVYYTGEVYWRPYQILEASCDVDITYFPFDTQECPFKFSAWSYFKDEVRMIEGKKGIYLDEFEENSRWSLVSTTAESGKGDASVLIYKIKLKRKSIFYVFYIIIPIVLLSFLNVLTFVLTVSSGERASYVVTVLLSLAVFLTIVSSEIPKNSNTLSILSVYMIAIIALSTAAIMTSMLESRLASRDKYTDSIGSGYITFYRLVRICQCKCNDKKRTADEIEWKDVVDALDYFLFWLFFVLTFVATVVLFVMVNKR</sequence>
<protein>
    <submittedName>
        <fullName evidence="8">Uncharacterized protein</fullName>
    </submittedName>
</protein>
<evidence type="ECO:0000313" key="9">
    <source>
        <dbReference type="Proteomes" id="UP000828390"/>
    </source>
</evidence>
<keyword evidence="5" id="KW-0407">Ion channel</keyword>
<evidence type="ECO:0000256" key="1">
    <source>
        <dbReference type="ARBA" id="ARBA00004141"/>
    </source>
</evidence>
<proteinExistence type="inferred from homology"/>
<dbReference type="Pfam" id="PF02932">
    <property type="entry name" value="Neur_chan_memb"/>
    <property type="match status" value="1"/>
</dbReference>
<dbReference type="FunFam" id="2.70.170.10:FF:000028">
    <property type="entry name" value="AcetylCholine Receptor"/>
    <property type="match status" value="1"/>
</dbReference>
<feature type="transmembrane region" description="Helical" evidence="5">
    <location>
        <begin position="231"/>
        <end position="256"/>
    </location>
</feature>
<gene>
    <name evidence="8" type="ORF">DPMN_108298</name>
</gene>
<evidence type="ECO:0000313" key="8">
    <source>
        <dbReference type="EMBL" id="KAH3834965.1"/>
    </source>
</evidence>
<accession>A0A9D4K8A3</accession>
<feature type="domain" description="Neurotransmitter-gated ion-channel ligand-binding" evidence="6">
    <location>
        <begin position="33"/>
        <end position="229"/>
    </location>
</feature>
<dbReference type="SUPFAM" id="SSF90112">
    <property type="entry name" value="Neurotransmitter-gated ion-channel transmembrane pore"/>
    <property type="match status" value="1"/>
</dbReference>
<keyword evidence="5" id="KW-0732">Signal</keyword>
<keyword evidence="9" id="KW-1185">Reference proteome</keyword>
<feature type="transmembrane region" description="Helical" evidence="5">
    <location>
        <begin position="262"/>
        <end position="281"/>
    </location>
</feature>
<name>A0A9D4K8A3_DREPO</name>
<dbReference type="GO" id="GO:0004888">
    <property type="term" value="F:transmembrane signaling receptor activity"/>
    <property type="evidence" value="ECO:0007669"/>
    <property type="project" value="InterPro"/>
</dbReference>
<dbReference type="PANTHER" id="PTHR18945">
    <property type="entry name" value="NEUROTRANSMITTER GATED ION CHANNEL"/>
    <property type="match status" value="1"/>
</dbReference>
<keyword evidence="3 5" id="KW-1133">Transmembrane helix</keyword>
<dbReference type="CDD" id="cd19051">
    <property type="entry name" value="LGIC_TM_cation"/>
    <property type="match status" value="1"/>
</dbReference>
<dbReference type="PROSITE" id="PS00236">
    <property type="entry name" value="NEUROTR_ION_CHANNEL"/>
    <property type="match status" value="1"/>
</dbReference>
<dbReference type="InterPro" id="IPR006202">
    <property type="entry name" value="Neur_chan_lig-bd"/>
</dbReference>
<keyword evidence="4 5" id="KW-0472">Membrane</keyword>
<feature type="signal peptide" evidence="5">
    <location>
        <begin position="1"/>
        <end position="22"/>
    </location>
</feature>
<feature type="domain" description="Neurotransmitter-gated ion-channel transmembrane" evidence="7">
    <location>
        <begin position="237"/>
        <end position="321"/>
    </location>
</feature>
<dbReference type="GO" id="GO:0005230">
    <property type="term" value="F:extracellular ligand-gated monoatomic ion channel activity"/>
    <property type="evidence" value="ECO:0007669"/>
    <property type="project" value="InterPro"/>
</dbReference>
<feature type="transmembrane region" description="Helical" evidence="5">
    <location>
        <begin position="293"/>
        <end position="313"/>
    </location>
</feature>
<dbReference type="Gene3D" id="1.20.58.390">
    <property type="entry name" value="Neurotransmitter-gated ion-channel transmembrane domain"/>
    <property type="match status" value="1"/>
</dbReference>
<keyword evidence="2 5" id="KW-0812">Transmembrane</keyword>
<feature type="transmembrane region" description="Helical" evidence="5">
    <location>
        <begin position="367"/>
        <end position="387"/>
    </location>
</feature>
<reference evidence="8" key="2">
    <citation type="submission" date="2020-11" db="EMBL/GenBank/DDBJ databases">
        <authorList>
            <person name="McCartney M.A."/>
            <person name="Auch B."/>
            <person name="Kono T."/>
            <person name="Mallez S."/>
            <person name="Becker A."/>
            <person name="Gohl D.M."/>
            <person name="Silverstein K.A.T."/>
            <person name="Koren S."/>
            <person name="Bechman K.B."/>
            <person name="Herman A."/>
            <person name="Abrahante J.E."/>
            <person name="Garbe J."/>
        </authorList>
    </citation>
    <scope>NUCLEOTIDE SEQUENCE</scope>
    <source>
        <strain evidence="8">Duluth1</strain>
        <tissue evidence="8">Whole animal</tissue>
    </source>
</reference>
<organism evidence="8 9">
    <name type="scientific">Dreissena polymorpha</name>
    <name type="common">Zebra mussel</name>
    <name type="synonym">Mytilus polymorpha</name>
    <dbReference type="NCBI Taxonomy" id="45954"/>
    <lineage>
        <taxon>Eukaryota</taxon>
        <taxon>Metazoa</taxon>
        <taxon>Spiralia</taxon>
        <taxon>Lophotrochozoa</taxon>
        <taxon>Mollusca</taxon>
        <taxon>Bivalvia</taxon>
        <taxon>Autobranchia</taxon>
        <taxon>Heteroconchia</taxon>
        <taxon>Euheterodonta</taxon>
        <taxon>Imparidentia</taxon>
        <taxon>Neoheterodontei</taxon>
        <taxon>Myida</taxon>
        <taxon>Dreissenoidea</taxon>
        <taxon>Dreissenidae</taxon>
        <taxon>Dreissena</taxon>
    </lineage>
</organism>
<dbReference type="SUPFAM" id="SSF63712">
    <property type="entry name" value="Nicotinic receptor ligand binding domain-like"/>
    <property type="match status" value="1"/>
</dbReference>
<dbReference type="GO" id="GO:0016020">
    <property type="term" value="C:membrane"/>
    <property type="evidence" value="ECO:0007669"/>
    <property type="project" value="UniProtKB-SubCell"/>
</dbReference>
<dbReference type="Proteomes" id="UP000828390">
    <property type="component" value="Unassembled WGS sequence"/>
</dbReference>
<dbReference type="EMBL" id="JAIWYP010000004">
    <property type="protein sequence ID" value="KAH3834965.1"/>
    <property type="molecule type" value="Genomic_DNA"/>
</dbReference>
<dbReference type="Pfam" id="PF02931">
    <property type="entry name" value="Neur_chan_LBD"/>
    <property type="match status" value="1"/>
</dbReference>
<dbReference type="InterPro" id="IPR006029">
    <property type="entry name" value="Neurotrans-gated_channel_TM"/>
</dbReference>
<evidence type="ECO:0000259" key="7">
    <source>
        <dbReference type="Pfam" id="PF02932"/>
    </source>
</evidence>
<keyword evidence="5" id="KW-0406">Ion transport</keyword>
<comment type="caution">
    <text evidence="8">The sequence shown here is derived from an EMBL/GenBank/DDBJ whole genome shotgun (WGS) entry which is preliminary data.</text>
</comment>
<dbReference type="CDD" id="cd18989">
    <property type="entry name" value="LGIC_ECD_cation"/>
    <property type="match status" value="1"/>
</dbReference>
<evidence type="ECO:0000259" key="6">
    <source>
        <dbReference type="Pfam" id="PF02931"/>
    </source>
</evidence>
<evidence type="ECO:0000256" key="5">
    <source>
        <dbReference type="RuleBase" id="RU000687"/>
    </source>
</evidence>
<evidence type="ECO:0000256" key="4">
    <source>
        <dbReference type="ARBA" id="ARBA00023136"/>
    </source>
</evidence>
<dbReference type="PRINTS" id="PR00252">
    <property type="entry name" value="NRIONCHANNEL"/>
</dbReference>
<dbReference type="InterPro" id="IPR036734">
    <property type="entry name" value="Neur_chan_lig-bd_sf"/>
</dbReference>
<dbReference type="InterPro" id="IPR006201">
    <property type="entry name" value="Neur_channel"/>
</dbReference>
<evidence type="ECO:0000256" key="3">
    <source>
        <dbReference type="ARBA" id="ARBA00022989"/>
    </source>
</evidence>
<feature type="chain" id="PRO_5039743779" evidence="5">
    <location>
        <begin position="23"/>
        <end position="390"/>
    </location>
</feature>
<dbReference type="InterPro" id="IPR036719">
    <property type="entry name" value="Neuro-gated_channel_TM_sf"/>
</dbReference>
<comment type="similarity">
    <text evidence="5">Belongs to the ligand-gated ion channel (TC 1.A.9) family.</text>
</comment>
<comment type="subcellular location">
    <subcellularLocation>
        <location evidence="1">Membrane</location>
        <topology evidence="1">Multi-pass membrane protein</topology>
    </subcellularLocation>
</comment>
<dbReference type="InterPro" id="IPR038050">
    <property type="entry name" value="Neuro_actylchol_rec"/>
</dbReference>
<dbReference type="InterPro" id="IPR018000">
    <property type="entry name" value="Neurotransmitter_ion_chnl_CS"/>
</dbReference>
<evidence type="ECO:0000256" key="2">
    <source>
        <dbReference type="ARBA" id="ARBA00022692"/>
    </source>
</evidence>
<reference evidence="8" key="1">
    <citation type="journal article" date="2019" name="bioRxiv">
        <title>The Genome of the Zebra Mussel, Dreissena polymorpha: A Resource for Invasive Species Research.</title>
        <authorList>
            <person name="McCartney M.A."/>
            <person name="Auch B."/>
            <person name="Kono T."/>
            <person name="Mallez S."/>
            <person name="Zhang Y."/>
            <person name="Obille A."/>
            <person name="Becker A."/>
            <person name="Abrahante J.E."/>
            <person name="Garbe J."/>
            <person name="Badalamenti J.P."/>
            <person name="Herman A."/>
            <person name="Mangelson H."/>
            <person name="Liachko I."/>
            <person name="Sullivan S."/>
            <person name="Sone E.D."/>
            <person name="Koren S."/>
            <person name="Silverstein K.A.T."/>
            <person name="Beckman K.B."/>
            <person name="Gohl D.M."/>
        </authorList>
    </citation>
    <scope>NUCLEOTIDE SEQUENCE</scope>
    <source>
        <strain evidence="8">Duluth1</strain>
        <tissue evidence="8">Whole animal</tissue>
    </source>
</reference>
<dbReference type="AlphaFoldDB" id="A0A9D4K8A3"/>